<proteinExistence type="predicted"/>
<dbReference type="HOGENOM" id="CLU_2811480_0_0_6"/>
<gene>
    <name evidence="1" type="ordered locus">XBJ1_1818</name>
</gene>
<dbReference type="KEGG" id="xbo:XBJ1_1818"/>
<dbReference type="EMBL" id="FN667741">
    <property type="protein sequence ID" value="CBJ80944.1"/>
    <property type="molecule type" value="Genomic_DNA"/>
</dbReference>
<reference evidence="1" key="1">
    <citation type="journal article" date="2011" name="PLoS ONE">
        <title>The entomopathogenic bacterial endosymbionts xenorhabdus and photorhabdus: convergent lifestyles from divergent genomes.</title>
        <authorList>
            <person name="Chaston J.M."/>
            <person name="Suen G."/>
            <person name="Tucker S.L."/>
            <person name="Andersen A.W."/>
            <person name="Bhasin A."/>
            <person name="Bode E."/>
            <person name="Bode H.B."/>
            <person name="Brachmann A.O."/>
            <person name="Cowles C.E."/>
            <person name="Cowles K.N."/>
            <person name="Darby C."/>
            <person name="de Leon L."/>
            <person name="Drace K."/>
            <person name="Du Z."/>
            <person name="Givaudan A."/>
            <person name="Herbert Tran E.E."/>
            <person name="Jewell K.A."/>
            <person name="Knack J.J."/>
            <person name="Krasomil-Osterfeld K.C."/>
            <person name="Kukor R."/>
            <person name="Lanois A."/>
            <person name="Latreille P."/>
            <person name="Leimgruber N.K."/>
            <person name="Lipke C.M."/>
            <person name="Liu R."/>
            <person name="Lu X."/>
            <person name="Martens E.C."/>
            <person name="Marri P.R."/>
            <person name="Medigue C."/>
            <person name="Menard M.L."/>
            <person name="Miller N.M."/>
            <person name="Morales-Soto N."/>
            <person name="Norton S."/>
            <person name="Ogier J.C."/>
            <person name="Orchard S.S."/>
            <person name="Park D."/>
            <person name="Park Y."/>
            <person name="Qurollo B.A."/>
            <person name="Sugar D.R."/>
            <person name="Richards G.R."/>
            <person name="Rouy Z."/>
            <person name="Slominski B."/>
            <person name="Slominski K."/>
            <person name="Snyder H."/>
            <person name="Tjaden B.C."/>
            <person name="van der Hoeven R."/>
            <person name="Welch R.D."/>
            <person name="Wheeler C."/>
            <person name="Xiang B."/>
            <person name="Barbazuk B."/>
            <person name="Gaudriault S."/>
            <person name="Goodner B."/>
            <person name="Slater S.C."/>
            <person name="Forst S."/>
            <person name="Goldman B.S."/>
            <person name="Goodrich-Blair H."/>
        </authorList>
    </citation>
    <scope>NUCLEOTIDE SEQUENCE [LARGE SCALE GENOMIC DNA]</scope>
    <source>
        <strain evidence="1">SS-2004</strain>
    </source>
</reference>
<evidence type="ECO:0000313" key="1">
    <source>
        <dbReference type="EMBL" id="CBJ80944.1"/>
    </source>
</evidence>
<sequence>MARLRLFFLEYSQSKMMEYFKNTEGRRGWTAAFQAYTQYNRYIRFRYVFYSEQLSISPKKTIWQKTI</sequence>
<dbReference type="Proteomes" id="UP000002045">
    <property type="component" value="Chromosome"/>
</dbReference>
<evidence type="ECO:0000313" key="2">
    <source>
        <dbReference type="Proteomes" id="UP000002045"/>
    </source>
</evidence>
<name>D3V2H9_XENBS</name>
<dbReference type="AlphaFoldDB" id="D3V2H9"/>
<accession>D3V2H9</accession>
<organism evidence="1 2">
    <name type="scientific">Xenorhabdus bovienii (strain SS-2004)</name>
    <name type="common">Xenorhabdus nematophila subsp. bovienii</name>
    <dbReference type="NCBI Taxonomy" id="406818"/>
    <lineage>
        <taxon>Bacteria</taxon>
        <taxon>Pseudomonadati</taxon>
        <taxon>Pseudomonadota</taxon>
        <taxon>Gammaproteobacteria</taxon>
        <taxon>Enterobacterales</taxon>
        <taxon>Morganellaceae</taxon>
        <taxon>Xenorhabdus</taxon>
    </lineage>
</organism>
<protein>
    <submittedName>
        <fullName evidence="1">Uncharacterized protein</fullName>
    </submittedName>
</protein>